<evidence type="ECO:0000313" key="2">
    <source>
        <dbReference type="Proteomes" id="UP000744676"/>
    </source>
</evidence>
<keyword evidence="2" id="KW-1185">Reference proteome</keyword>
<dbReference type="EMBL" id="QVQA01000001">
    <property type="protein sequence ID" value="KAF5103096.1"/>
    <property type="molecule type" value="Genomic_DNA"/>
</dbReference>
<organism evidence="1 2">
    <name type="scientific">Geotrichum galactomycetum</name>
    <dbReference type="NCBI Taxonomy" id="27317"/>
    <lineage>
        <taxon>Eukaryota</taxon>
        <taxon>Fungi</taxon>
        <taxon>Dikarya</taxon>
        <taxon>Ascomycota</taxon>
        <taxon>Saccharomycotina</taxon>
        <taxon>Dipodascomycetes</taxon>
        <taxon>Dipodascales</taxon>
        <taxon>Dipodascaceae</taxon>
        <taxon>Geotrichum</taxon>
    </lineage>
</organism>
<accession>A0ACB6VAW4</accession>
<gene>
    <name evidence="1" type="ORF">D0Z00_000074</name>
</gene>
<proteinExistence type="predicted"/>
<name>A0ACB6VAW4_9ASCO</name>
<sequence length="721" mass="79160">MLLTGLESHNITKLPPPKECRQNHPGTPHIRDEAHYSKLYAESTADPDAFFARQARELLTWTCDFTTVRSGGFEHGDTAWFLEGRLSPCYNAVDRHAIATPNKVAIVYEADQPGEGYSVTYAELLREVCRVTQVLWSFGVRKGDVVTVYLPMIPEALITLLAVVRLGAIHSVVFAGFSATALRDRIIDADAKVVVTADESVRGGRIFETKKIVDEALRACPDVHHTLVFRRTGNQTIPWDSTRDYWWHEEVVRYRPYCPPVAVASEDPLFLLHTSGSTGTPKGVVHAAAGYLLGAAATCKYGFDIHAASDVVFTAGDIGWITGHTYAAYGPLLLGATTVIFEGTPAYPTPARLWQIIDAHKVTQFYVAPTALRLLKRAGSGWPRAANLQSLRTLGSVGEPITPDVWRWFHEHVGRGRAHVCDTYWQTETGAHVIAPIAGVTHTKPGSPCRPVFGIDPVIIDPGSGRELLQSDASAAAAVVEGVLAIRTPWPSVARTVWRSHARYLETYLRPVPGHYFTGDGAARDRDGYYWIRGRVDDVANVSGHRLSTADIEAALAEHAAVAESAVVAIADELTGQAVAAFVALRPDRLRIVASSSPHLPPSASAFASATFSPAAETLKRELTLQVRRSIGPFAAPRIVVIVPDLPKTRSGKILRRILRQLLAGEEEQLGDTSTLANPESLVSIIKTIRLVKQQQQQQKQQQQQRLQLQQKQRQHQKIRV</sequence>
<comment type="caution">
    <text evidence="1">The sequence shown here is derived from an EMBL/GenBank/DDBJ whole genome shotgun (WGS) entry which is preliminary data.</text>
</comment>
<protein>
    <submittedName>
        <fullName evidence="1">Uncharacterized protein</fullName>
    </submittedName>
</protein>
<dbReference type="Proteomes" id="UP000744676">
    <property type="component" value="Unassembled WGS sequence"/>
</dbReference>
<reference evidence="1 2" key="1">
    <citation type="journal article" date="2020" name="Front. Microbiol.">
        <title>Phenotypic and Genetic Characterization of the Cheese Ripening Yeast Geotrichum candidum.</title>
        <authorList>
            <person name="Perkins V."/>
            <person name="Vignola S."/>
            <person name="Lessard M.H."/>
            <person name="Plante P.L."/>
            <person name="Corbeil J."/>
            <person name="Dugat-Bony E."/>
            <person name="Frenette M."/>
            <person name="Labrie S."/>
        </authorList>
    </citation>
    <scope>NUCLEOTIDE SEQUENCE [LARGE SCALE GENOMIC DNA]</scope>
    <source>
        <strain evidence="1 2">LMA-1147</strain>
    </source>
</reference>
<evidence type="ECO:0000313" key="1">
    <source>
        <dbReference type="EMBL" id="KAF5103096.1"/>
    </source>
</evidence>